<dbReference type="EC" id="2.3.1.286" evidence="1"/>
<evidence type="ECO:0000256" key="4">
    <source>
        <dbReference type="PROSITE-ProRule" id="PRU00236"/>
    </source>
</evidence>
<proteinExistence type="predicted"/>
<evidence type="ECO:0000259" key="5">
    <source>
        <dbReference type="PROSITE" id="PS50305"/>
    </source>
</evidence>
<dbReference type="PANTHER" id="PTHR11085:SF4">
    <property type="entry name" value="NAD-DEPENDENT PROTEIN DEACYLASE"/>
    <property type="match status" value="1"/>
</dbReference>
<evidence type="ECO:0000256" key="3">
    <source>
        <dbReference type="ARBA" id="ARBA00023027"/>
    </source>
</evidence>
<dbReference type="AlphaFoldDB" id="A0A2W1N2C8"/>
<keyword evidence="3" id="KW-0520">NAD</keyword>
<reference evidence="6 7" key="1">
    <citation type="submission" date="2018-06" db="EMBL/GenBank/DDBJ databases">
        <title>The draft genome sequence of Crocinitomix sp. SM1701.</title>
        <authorList>
            <person name="Zhang X."/>
        </authorList>
    </citation>
    <scope>NUCLEOTIDE SEQUENCE [LARGE SCALE GENOMIC DNA]</scope>
    <source>
        <strain evidence="6 7">SM1701</strain>
    </source>
</reference>
<dbReference type="SUPFAM" id="SSF52467">
    <property type="entry name" value="DHS-like NAD/FAD-binding domain"/>
    <property type="match status" value="1"/>
</dbReference>
<keyword evidence="7" id="KW-1185">Reference proteome</keyword>
<dbReference type="Gene3D" id="3.40.50.1220">
    <property type="entry name" value="TPP-binding domain"/>
    <property type="match status" value="1"/>
</dbReference>
<evidence type="ECO:0000256" key="2">
    <source>
        <dbReference type="ARBA" id="ARBA00022679"/>
    </source>
</evidence>
<evidence type="ECO:0000313" key="6">
    <source>
        <dbReference type="EMBL" id="PZE18809.1"/>
    </source>
</evidence>
<dbReference type="Proteomes" id="UP000249248">
    <property type="component" value="Unassembled WGS sequence"/>
</dbReference>
<comment type="caution">
    <text evidence="4">Lacks conserved residue(s) required for the propagation of feature annotation.</text>
</comment>
<feature type="domain" description="Deacetylase sirtuin-type" evidence="5">
    <location>
        <begin position="1"/>
        <end position="230"/>
    </location>
</feature>
<dbReference type="RefSeq" id="WP_111061710.1">
    <property type="nucleotide sequence ID" value="NZ_JBHUCU010000007.1"/>
</dbReference>
<protein>
    <recommendedName>
        <fullName evidence="1">protein acetyllysine N-acetyltransferase</fullName>
        <ecNumber evidence="1">2.3.1.286</ecNumber>
    </recommendedName>
</protein>
<dbReference type="InterPro" id="IPR050134">
    <property type="entry name" value="NAD-dep_sirtuin_deacylases"/>
</dbReference>
<dbReference type="InterPro" id="IPR026591">
    <property type="entry name" value="Sirtuin_cat_small_dom_sf"/>
</dbReference>
<dbReference type="EMBL" id="QKSB01000001">
    <property type="protein sequence ID" value="PZE18809.1"/>
    <property type="molecule type" value="Genomic_DNA"/>
</dbReference>
<dbReference type="GO" id="GO:0017136">
    <property type="term" value="F:histone deacetylase activity, NAD-dependent"/>
    <property type="evidence" value="ECO:0007669"/>
    <property type="project" value="TreeGrafter"/>
</dbReference>
<accession>A0A2W1N2C8</accession>
<dbReference type="Gene3D" id="3.30.1600.10">
    <property type="entry name" value="SIR2/SIRT2 'Small Domain"/>
    <property type="match status" value="1"/>
</dbReference>
<dbReference type="Pfam" id="PF02146">
    <property type="entry name" value="SIR2"/>
    <property type="match status" value="1"/>
</dbReference>
<comment type="caution">
    <text evidence="6">The sequence shown here is derived from an EMBL/GenBank/DDBJ whole genome shotgun (WGS) entry which is preliminary data.</text>
</comment>
<dbReference type="InterPro" id="IPR029035">
    <property type="entry name" value="DHS-like_NAD/FAD-binding_dom"/>
</dbReference>
<dbReference type="OrthoDB" id="9800582at2"/>
<evidence type="ECO:0000313" key="7">
    <source>
        <dbReference type="Proteomes" id="UP000249248"/>
    </source>
</evidence>
<dbReference type="PROSITE" id="PS50305">
    <property type="entry name" value="SIRTUIN"/>
    <property type="match status" value="1"/>
</dbReference>
<dbReference type="InterPro" id="IPR026590">
    <property type="entry name" value="Ssirtuin_cat_dom"/>
</dbReference>
<dbReference type="InterPro" id="IPR003000">
    <property type="entry name" value="Sirtuin"/>
</dbReference>
<sequence length="230" mass="25459">MKEKRKIVLLTGAGISEESGLGVFRGGKGLWDNFKLEEVATFAAWQNDPKLVLSFYNLRRKQNIAALPNAAHLALVDLEEVFEVRIITQNIDNLHERAGSKTVLHLHGEIMKGKTVEHPQQIFEVSETVSWGDVDPNGHQIRPHVVWFGEPVPLMEKAIEEVVAADIFIVIGTSLNVYPAASLVSFAPKDAVFYLVDPAPVDSHFPYAYTHIKSKASEGVVALVEKLLKA</sequence>
<dbReference type="PANTHER" id="PTHR11085">
    <property type="entry name" value="NAD-DEPENDENT PROTEIN DEACYLASE SIRTUIN-5, MITOCHONDRIAL-RELATED"/>
    <property type="match status" value="1"/>
</dbReference>
<dbReference type="GO" id="GO:0070403">
    <property type="term" value="F:NAD+ binding"/>
    <property type="evidence" value="ECO:0007669"/>
    <property type="project" value="InterPro"/>
</dbReference>
<keyword evidence="2" id="KW-0808">Transferase</keyword>
<name>A0A2W1N2C8_9FLAO</name>
<evidence type="ECO:0000256" key="1">
    <source>
        <dbReference type="ARBA" id="ARBA00012928"/>
    </source>
</evidence>
<organism evidence="6 7">
    <name type="scientific">Putridiphycobacter roseus</name>
    <dbReference type="NCBI Taxonomy" id="2219161"/>
    <lineage>
        <taxon>Bacteria</taxon>
        <taxon>Pseudomonadati</taxon>
        <taxon>Bacteroidota</taxon>
        <taxon>Flavobacteriia</taxon>
        <taxon>Flavobacteriales</taxon>
        <taxon>Crocinitomicaceae</taxon>
        <taxon>Putridiphycobacter</taxon>
    </lineage>
</organism>
<gene>
    <name evidence="6" type="ORF">DNU06_02975</name>
</gene>